<name>A0ACD5URG3_AVESA</name>
<proteinExistence type="predicted"/>
<reference evidence="1" key="1">
    <citation type="submission" date="2021-05" db="EMBL/GenBank/DDBJ databases">
        <authorList>
            <person name="Scholz U."/>
            <person name="Mascher M."/>
            <person name="Fiebig A."/>
        </authorList>
    </citation>
    <scope>NUCLEOTIDE SEQUENCE [LARGE SCALE GENOMIC DNA]</scope>
</reference>
<evidence type="ECO:0000313" key="2">
    <source>
        <dbReference type="Proteomes" id="UP001732700"/>
    </source>
</evidence>
<organism evidence="1 2">
    <name type="scientific">Avena sativa</name>
    <name type="common">Oat</name>
    <dbReference type="NCBI Taxonomy" id="4498"/>
    <lineage>
        <taxon>Eukaryota</taxon>
        <taxon>Viridiplantae</taxon>
        <taxon>Streptophyta</taxon>
        <taxon>Embryophyta</taxon>
        <taxon>Tracheophyta</taxon>
        <taxon>Spermatophyta</taxon>
        <taxon>Magnoliopsida</taxon>
        <taxon>Liliopsida</taxon>
        <taxon>Poales</taxon>
        <taxon>Poaceae</taxon>
        <taxon>BOP clade</taxon>
        <taxon>Pooideae</taxon>
        <taxon>Poodae</taxon>
        <taxon>Poeae</taxon>
        <taxon>Poeae Chloroplast Group 1 (Aveneae type)</taxon>
        <taxon>Aveninae</taxon>
        <taxon>Avena</taxon>
    </lineage>
</organism>
<dbReference type="Proteomes" id="UP001732700">
    <property type="component" value="Chromosome 2C"/>
</dbReference>
<keyword evidence="2" id="KW-1185">Reference proteome</keyword>
<protein>
    <submittedName>
        <fullName evidence="1">Uncharacterized protein</fullName>
    </submittedName>
</protein>
<evidence type="ECO:0000313" key="1">
    <source>
        <dbReference type="EnsemblPlants" id="AVESA.00010b.r2.2CG0305320.1.CDS"/>
    </source>
</evidence>
<sequence>MFFSRVGLRHSVDSYPLQPYQRAQTNLIWKEKKVVVRWRRLRGPSGQGVQRPVILPPLEAGSCRCSVKPASRCACHIMDSEAQLSHRPQQSTTQLGTGGPAIAHLIQARSATTTSKHHLIAPTRVTSSRYRARRTEVVEKGI</sequence>
<accession>A0ACD5URG3</accession>
<reference evidence="1" key="2">
    <citation type="submission" date="2025-09" db="UniProtKB">
        <authorList>
            <consortium name="EnsemblPlants"/>
        </authorList>
    </citation>
    <scope>IDENTIFICATION</scope>
</reference>
<dbReference type="EnsemblPlants" id="AVESA.00010b.r2.2CG0305320.1">
    <property type="protein sequence ID" value="AVESA.00010b.r2.2CG0305320.1.CDS"/>
    <property type="gene ID" value="AVESA.00010b.r2.2CG0305320"/>
</dbReference>